<evidence type="ECO:0000256" key="1">
    <source>
        <dbReference type="ARBA" id="ARBA00022490"/>
    </source>
</evidence>
<keyword evidence="1 6" id="KW-0963">Cytoplasm</keyword>
<dbReference type="Gene3D" id="1.10.8.10">
    <property type="entry name" value="DNA helicase RuvA subunit, C-terminal domain"/>
    <property type="match status" value="1"/>
</dbReference>
<comment type="subcellular location">
    <subcellularLocation>
        <location evidence="6">Cytoplasm</location>
    </subcellularLocation>
</comment>
<dbReference type="Pfam" id="PF01330">
    <property type="entry name" value="RuvA_N"/>
    <property type="match status" value="1"/>
</dbReference>
<evidence type="ECO:0000313" key="8">
    <source>
        <dbReference type="EMBL" id="MCZ0725960.1"/>
    </source>
</evidence>
<comment type="domain">
    <text evidence="6">Has three domains with a flexible linker between the domains II and III and assumes an 'L' shape. Domain III is highly mobile and contacts RuvB.</text>
</comment>
<dbReference type="EMBL" id="JAPRFR010000002">
    <property type="protein sequence ID" value="MCZ0725960.1"/>
    <property type="molecule type" value="Genomic_DNA"/>
</dbReference>
<keyword evidence="4 6" id="KW-0233">DNA recombination</keyword>
<dbReference type="InterPro" id="IPR003583">
    <property type="entry name" value="Hlx-hairpin-Hlx_DNA-bd_motif"/>
</dbReference>
<dbReference type="GO" id="GO:0009378">
    <property type="term" value="F:four-way junction helicase activity"/>
    <property type="evidence" value="ECO:0007669"/>
    <property type="project" value="InterPro"/>
</dbReference>
<dbReference type="Gene3D" id="1.10.150.20">
    <property type="entry name" value="5' to 3' exonuclease, C-terminal subdomain"/>
    <property type="match status" value="1"/>
</dbReference>
<evidence type="ECO:0000256" key="6">
    <source>
        <dbReference type="HAMAP-Rule" id="MF_00031"/>
    </source>
</evidence>
<feature type="region of interest" description="Domain III" evidence="6">
    <location>
        <begin position="149"/>
        <end position="201"/>
    </location>
</feature>
<dbReference type="GO" id="GO:0016787">
    <property type="term" value="F:hydrolase activity"/>
    <property type="evidence" value="ECO:0007669"/>
    <property type="project" value="UniProtKB-KW"/>
</dbReference>
<dbReference type="InterPro" id="IPR036267">
    <property type="entry name" value="RuvA_C_sf"/>
</dbReference>
<dbReference type="NCBIfam" id="TIGR00084">
    <property type="entry name" value="ruvA"/>
    <property type="match status" value="1"/>
</dbReference>
<evidence type="ECO:0000259" key="7">
    <source>
        <dbReference type="SMART" id="SM00278"/>
    </source>
</evidence>
<dbReference type="GO" id="GO:0005737">
    <property type="term" value="C:cytoplasm"/>
    <property type="evidence" value="ECO:0007669"/>
    <property type="project" value="UniProtKB-SubCell"/>
</dbReference>
<dbReference type="Proteomes" id="UP001146670">
    <property type="component" value="Unassembled WGS sequence"/>
</dbReference>
<evidence type="ECO:0000313" key="9">
    <source>
        <dbReference type="Proteomes" id="UP001146670"/>
    </source>
</evidence>
<gene>
    <name evidence="6 8" type="primary">ruvA</name>
    <name evidence="8" type="ORF">OW157_05170</name>
</gene>
<dbReference type="GO" id="GO:0006310">
    <property type="term" value="P:DNA recombination"/>
    <property type="evidence" value="ECO:0007669"/>
    <property type="project" value="UniProtKB-UniRule"/>
</dbReference>
<dbReference type="InterPro" id="IPR011114">
    <property type="entry name" value="RuvA_C"/>
</dbReference>
<dbReference type="InterPro" id="IPR000085">
    <property type="entry name" value="RuvA"/>
</dbReference>
<protein>
    <recommendedName>
        <fullName evidence="6">Holliday junction branch migration complex subunit RuvA</fullName>
    </recommendedName>
</protein>
<dbReference type="GO" id="GO:0005524">
    <property type="term" value="F:ATP binding"/>
    <property type="evidence" value="ECO:0007669"/>
    <property type="project" value="InterPro"/>
</dbReference>
<keyword evidence="3 6" id="KW-0238">DNA-binding</keyword>
<accession>A0A9X3FN95</accession>
<sequence length="201" mass="22399">MFEYMIGRLIDVYANGLVVENAGIGYFIYMANPYRFSSQQGQEVKVWLYLSVSDNDRRFYGFKDAQEKALFMQLISVSGIGPKSALSILTLDDNPGLIRAIQTNDLNFLSRFPGVGKKTAQRIVLDLKDKVGDLAPSLEVKATVPPAENQDQALMTDLEEALLSLGYSNREVKRVVKQADFSGAENTAEAIRMALRYITKS</sequence>
<comment type="subunit">
    <text evidence="6">Homotetramer. Forms an RuvA(8)-RuvB(12)-Holliday junction (HJ) complex. HJ DNA is sandwiched between 2 RuvA tetramers; dsDNA enters through RuvA and exits via RuvB. An RuvB hexamer assembles on each DNA strand where it exits the tetramer. Each RuvB hexamer is contacted by two RuvA subunits (via domain III) on 2 adjacent RuvB subunits; this complex drives branch migration. In the full resolvosome a probable DNA-RuvA(4)-RuvB(12)-RuvC(2) complex forms which resolves the HJ.</text>
</comment>
<keyword evidence="5 6" id="KW-0234">DNA repair</keyword>
<keyword evidence="8" id="KW-0378">Hydrolase</keyword>
<dbReference type="RefSeq" id="WP_268752291.1">
    <property type="nucleotide sequence ID" value="NZ_JAPRFQ010000002.1"/>
</dbReference>
<keyword evidence="9" id="KW-1185">Reference proteome</keyword>
<dbReference type="Gene3D" id="2.40.50.140">
    <property type="entry name" value="Nucleic acid-binding proteins"/>
    <property type="match status" value="1"/>
</dbReference>
<dbReference type="GO" id="GO:0006281">
    <property type="term" value="P:DNA repair"/>
    <property type="evidence" value="ECO:0007669"/>
    <property type="project" value="UniProtKB-UniRule"/>
</dbReference>
<dbReference type="InterPro" id="IPR010994">
    <property type="entry name" value="RuvA_2-like"/>
</dbReference>
<feature type="domain" description="Helix-hairpin-helix DNA-binding motif class 1" evidence="7">
    <location>
        <begin position="72"/>
        <end position="91"/>
    </location>
</feature>
<dbReference type="Pfam" id="PF14520">
    <property type="entry name" value="HHH_5"/>
    <property type="match status" value="1"/>
</dbReference>
<dbReference type="InterPro" id="IPR012340">
    <property type="entry name" value="NA-bd_OB-fold"/>
</dbReference>
<dbReference type="SUPFAM" id="SSF47781">
    <property type="entry name" value="RuvA domain 2-like"/>
    <property type="match status" value="1"/>
</dbReference>
<dbReference type="SMART" id="SM00278">
    <property type="entry name" value="HhH1"/>
    <property type="match status" value="2"/>
</dbReference>
<proteinExistence type="inferred from homology"/>
<comment type="caution">
    <text evidence="8">The sequence shown here is derived from an EMBL/GenBank/DDBJ whole genome shotgun (WGS) entry which is preliminary data.</text>
</comment>
<comment type="similarity">
    <text evidence="6">Belongs to the RuvA family.</text>
</comment>
<feature type="domain" description="Helix-hairpin-helix DNA-binding motif class 1" evidence="7">
    <location>
        <begin position="107"/>
        <end position="126"/>
    </location>
</feature>
<comment type="function">
    <text evidence="6">The RuvA-RuvB-RuvC complex processes Holliday junction (HJ) DNA during genetic recombination and DNA repair, while the RuvA-RuvB complex plays an important role in the rescue of blocked DNA replication forks via replication fork reversal (RFR). RuvA specifically binds to HJ cruciform DNA, conferring on it an open structure. The RuvB hexamer acts as an ATP-dependent pump, pulling dsDNA into and through the RuvAB complex. HJ branch migration allows RuvC to scan DNA until it finds its consensus sequence, where it cleaves and resolves the cruciform DNA.</text>
</comment>
<evidence type="ECO:0000256" key="4">
    <source>
        <dbReference type="ARBA" id="ARBA00023172"/>
    </source>
</evidence>
<name>A0A9X3FN95_9LACT</name>
<dbReference type="HAMAP" id="MF_00031">
    <property type="entry name" value="DNA_HJ_migration_RuvA"/>
    <property type="match status" value="1"/>
</dbReference>
<evidence type="ECO:0000256" key="2">
    <source>
        <dbReference type="ARBA" id="ARBA00022763"/>
    </source>
</evidence>
<dbReference type="GO" id="GO:0048476">
    <property type="term" value="C:Holliday junction resolvase complex"/>
    <property type="evidence" value="ECO:0007669"/>
    <property type="project" value="UniProtKB-UniRule"/>
</dbReference>
<dbReference type="SUPFAM" id="SSF46929">
    <property type="entry name" value="DNA helicase RuvA subunit, C-terminal domain"/>
    <property type="match status" value="1"/>
</dbReference>
<dbReference type="CDD" id="cd14332">
    <property type="entry name" value="UBA_RuvA_C"/>
    <property type="match status" value="1"/>
</dbReference>
<comment type="caution">
    <text evidence="6">Lacks conserved residue(s) required for the propagation of feature annotation.</text>
</comment>
<keyword evidence="2 6" id="KW-0227">DNA damage</keyword>
<dbReference type="GO" id="GO:0000400">
    <property type="term" value="F:four-way junction DNA binding"/>
    <property type="evidence" value="ECO:0007669"/>
    <property type="project" value="UniProtKB-UniRule"/>
</dbReference>
<dbReference type="Pfam" id="PF07499">
    <property type="entry name" value="RuvA_C"/>
    <property type="match status" value="1"/>
</dbReference>
<dbReference type="AlphaFoldDB" id="A0A9X3FN95"/>
<reference evidence="8" key="1">
    <citation type="submission" date="2022-12" db="EMBL/GenBank/DDBJ databases">
        <title>Description and comparative metabolic analysis of Aerococcus sp. nov., isolated from the feces of a pig.</title>
        <authorList>
            <person name="Chang Y.-H."/>
        </authorList>
    </citation>
    <scope>NUCLEOTIDE SEQUENCE</scope>
    <source>
        <strain evidence="8">YH-aer222</strain>
    </source>
</reference>
<dbReference type="SUPFAM" id="SSF50249">
    <property type="entry name" value="Nucleic acid-binding proteins"/>
    <property type="match status" value="1"/>
</dbReference>
<dbReference type="InterPro" id="IPR013849">
    <property type="entry name" value="DNA_helicase_Holl-junc_RuvA_I"/>
</dbReference>
<dbReference type="GO" id="GO:0009379">
    <property type="term" value="C:Holliday junction helicase complex"/>
    <property type="evidence" value="ECO:0007669"/>
    <property type="project" value="InterPro"/>
</dbReference>
<evidence type="ECO:0000256" key="3">
    <source>
        <dbReference type="ARBA" id="ARBA00023125"/>
    </source>
</evidence>
<evidence type="ECO:0000256" key="5">
    <source>
        <dbReference type="ARBA" id="ARBA00023204"/>
    </source>
</evidence>
<organism evidence="8 9">
    <name type="scientific">Aerococcus kribbianus</name>
    <dbReference type="NCBI Taxonomy" id="2999064"/>
    <lineage>
        <taxon>Bacteria</taxon>
        <taxon>Bacillati</taxon>
        <taxon>Bacillota</taxon>
        <taxon>Bacilli</taxon>
        <taxon>Lactobacillales</taxon>
        <taxon>Aerococcaceae</taxon>
        <taxon>Aerococcus</taxon>
    </lineage>
</organism>